<dbReference type="RefSeq" id="WP_278476959.1">
    <property type="nucleotide sequence ID" value="NZ_JABZRE010000002.1"/>
</dbReference>
<comment type="caution">
    <text evidence="1">The sequence shown here is derived from an EMBL/GenBank/DDBJ whole genome shotgun (WGS) entry which is preliminary data.</text>
</comment>
<dbReference type="AlphaFoldDB" id="A0A930DZM6"/>
<protein>
    <submittedName>
        <fullName evidence="1">Uncharacterized protein</fullName>
    </submittedName>
</protein>
<evidence type="ECO:0000313" key="2">
    <source>
        <dbReference type="Proteomes" id="UP000758611"/>
    </source>
</evidence>
<organism evidence="1 2">
    <name type="scientific">Parvimonas micra</name>
    <dbReference type="NCBI Taxonomy" id="33033"/>
    <lineage>
        <taxon>Bacteria</taxon>
        <taxon>Bacillati</taxon>
        <taxon>Bacillota</taxon>
        <taxon>Tissierellia</taxon>
        <taxon>Tissierellales</taxon>
        <taxon>Peptoniphilaceae</taxon>
        <taxon>Parvimonas</taxon>
    </lineage>
</organism>
<reference evidence="1" key="1">
    <citation type="submission" date="2020-04" db="EMBL/GenBank/DDBJ databases">
        <title>Deep metagenomics examines the oral microbiome during advanced dental caries in children, revealing novel taxa and co-occurrences with host molecules.</title>
        <authorList>
            <person name="Baker J.L."/>
            <person name="Morton J.T."/>
            <person name="Dinis M."/>
            <person name="Alvarez R."/>
            <person name="Tran N.C."/>
            <person name="Knight R."/>
            <person name="Edlund A."/>
        </authorList>
    </citation>
    <scope>NUCLEOTIDE SEQUENCE</scope>
    <source>
        <strain evidence="1">JCVI_23_bin.11</strain>
    </source>
</reference>
<evidence type="ECO:0000313" key="1">
    <source>
        <dbReference type="EMBL" id="MBF1306403.1"/>
    </source>
</evidence>
<sequence>MKKLQTVGKTKRSLFIDGLSNFIKEESNIEDFVSFMIKNWASVTIEASVKTSLPVQAESFKNYKTFEEFSSGISRNLNFNESYKNKTFKKEEDFDLLGVKLKKLLANGIMHNGIRKTNGIKSNGGFVASAMASHPGGLKGINSQTITPMLTKENLLNSKEKTFSNFFMRFRFDLFYMDKSISLTDQKFQFGVIKIPVRFEITSSETKKYLNFTEDDLKKIISESIKEAFYLKFDELMSREFTPIDLIEHRCNSLFVQDNSIMEFFDSQRGKIVKKLIGSVSGDERDRMLKLLQEFMISDFN</sequence>
<accession>A0A930DZM6</accession>
<proteinExistence type="predicted"/>
<name>A0A930DZM6_9FIRM</name>
<gene>
    <name evidence="1" type="ORF">HXM94_01250</name>
</gene>
<dbReference type="Proteomes" id="UP000758611">
    <property type="component" value="Unassembled WGS sequence"/>
</dbReference>
<dbReference type="EMBL" id="JABZRE010000002">
    <property type="protein sequence ID" value="MBF1306403.1"/>
    <property type="molecule type" value="Genomic_DNA"/>
</dbReference>